<keyword evidence="2" id="KW-1185">Reference proteome</keyword>
<dbReference type="Proteomes" id="UP001589833">
    <property type="component" value="Unassembled WGS sequence"/>
</dbReference>
<evidence type="ECO:0000313" key="2">
    <source>
        <dbReference type="Proteomes" id="UP001589833"/>
    </source>
</evidence>
<evidence type="ECO:0000313" key="1">
    <source>
        <dbReference type="EMBL" id="MFC0561923.1"/>
    </source>
</evidence>
<sequence length="485" mass="56151">MNFIMSTAGQRRSWSLYHDFLEAFESLTYNGIPLALFVHFSHYFRMKPLEEKLNDPNIDKILKNKVVHPKEIQSKIDRIMKQVATNSNNKTSNGKILLYDEVNLRFREKNYVEFYNSSTTTILRENSTSENYLGIPIHSLEEYKSNVTPLIKSTLEKANKILISYNRHPVFGMTQFQKRFQNDLHNILERLVAVNNFFEKVPISCVIVGGSADYIQRMLIVIAAANEIPSIYIQHGMISASRGFLPVFATIQGVYGQYEKVFYVRAGVSKDRIKIIGHPSFDTIFTDPPMSKSVFIEKLKILSNKKIVLIPTQPTMPIDSLKRLIKHLLRFEYIEIILKLHPNELKQHFTIEKYRRLSKQYRAVKIVLDEFSLYDTIANADVVCVYYSTTGIESMLFGKPVVYFAKNPFDGAPYDYCDQLVEPNPYKLGNLIVRLVNNKQFKQLAEIKRKEFIAKAYPNADELSGKRLSDLIYEITGIRSYQKND</sequence>
<dbReference type="RefSeq" id="WP_273848223.1">
    <property type="nucleotide sequence ID" value="NZ_JAQQWT010000058.1"/>
</dbReference>
<dbReference type="EMBL" id="JBHLTR010000093">
    <property type="protein sequence ID" value="MFC0561923.1"/>
    <property type="molecule type" value="Genomic_DNA"/>
</dbReference>
<accession>A0ABV6NPA3</accession>
<dbReference type="InterPro" id="IPR007554">
    <property type="entry name" value="Glycerophosphate_synth"/>
</dbReference>
<dbReference type="InterPro" id="IPR043148">
    <property type="entry name" value="TagF_C"/>
</dbReference>
<proteinExistence type="predicted"/>
<dbReference type="Pfam" id="PF04464">
    <property type="entry name" value="Glyphos_transf"/>
    <property type="match status" value="1"/>
</dbReference>
<organism evidence="1 2">
    <name type="scientific">Halalkalibacter alkalisediminis</name>
    <dbReference type="NCBI Taxonomy" id="935616"/>
    <lineage>
        <taxon>Bacteria</taxon>
        <taxon>Bacillati</taxon>
        <taxon>Bacillota</taxon>
        <taxon>Bacilli</taxon>
        <taxon>Bacillales</taxon>
        <taxon>Bacillaceae</taxon>
        <taxon>Halalkalibacter</taxon>
    </lineage>
</organism>
<comment type="caution">
    <text evidence="1">The sequence shown here is derived from an EMBL/GenBank/DDBJ whole genome shotgun (WGS) entry which is preliminary data.</text>
</comment>
<name>A0ABV6NPA3_9BACI</name>
<reference evidence="1 2" key="1">
    <citation type="submission" date="2024-09" db="EMBL/GenBank/DDBJ databases">
        <authorList>
            <person name="Sun Q."/>
            <person name="Mori K."/>
        </authorList>
    </citation>
    <scope>NUCLEOTIDE SEQUENCE [LARGE SCALE GENOMIC DNA]</scope>
    <source>
        <strain evidence="1 2">NCAIM B.02301</strain>
    </source>
</reference>
<protein>
    <submittedName>
        <fullName evidence="1">CDP-glycerol glycerophosphotransferase family protein</fullName>
    </submittedName>
</protein>
<dbReference type="Gene3D" id="3.40.50.12580">
    <property type="match status" value="1"/>
</dbReference>
<gene>
    <name evidence="1" type="ORF">ACFFH4_23870</name>
</gene>
<dbReference type="SUPFAM" id="SSF53756">
    <property type="entry name" value="UDP-Glycosyltransferase/glycogen phosphorylase"/>
    <property type="match status" value="1"/>
</dbReference>